<evidence type="ECO:0008006" key="5">
    <source>
        <dbReference type="Google" id="ProtNLM"/>
    </source>
</evidence>
<dbReference type="EMBL" id="CP053073">
    <property type="protein sequence ID" value="QJR15045.1"/>
    <property type="molecule type" value="Genomic_DNA"/>
</dbReference>
<keyword evidence="2" id="KW-0732">Signal</keyword>
<gene>
    <name evidence="3" type="ORF">DSM104440_01861</name>
</gene>
<organism evidence="3 4">
    <name type="scientific">Usitatibacter palustris</name>
    <dbReference type="NCBI Taxonomy" id="2732487"/>
    <lineage>
        <taxon>Bacteria</taxon>
        <taxon>Pseudomonadati</taxon>
        <taxon>Pseudomonadota</taxon>
        <taxon>Betaproteobacteria</taxon>
        <taxon>Nitrosomonadales</taxon>
        <taxon>Usitatibacteraceae</taxon>
        <taxon>Usitatibacter</taxon>
    </lineage>
</organism>
<reference evidence="3 4" key="1">
    <citation type="submission" date="2020-04" db="EMBL/GenBank/DDBJ databases">
        <title>Usitatibacter rugosus gen. nov., sp. nov. and Usitatibacter palustris sp. nov., novel members of Usitatibacteraceae fam. nov. within the order Nitrosomonadales isolated from soil.</title>
        <authorList>
            <person name="Huber K.J."/>
            <person name="Neumann-Schaal M."/>
            <person name="Geppert A."/>
            <person name="Luckner M."/>
            <person name="Wanner G."/>
            <person name="Overmann J."/>
        </authorList>
    </citation>
    <scope>NUCLEOTIDE SEQUENCE [LARGE SCALE GENOMIC DNA]</scope>
    <source>
        <strain evidence="3 4">Swamp67</strain>
    </source>
</reference>
<feature type="chain" id="PRO_5026946664" description="LTXXQ motif family protein" evidence="2">
    <location>
        <begin position="31"/>
        <end position="156"/>
    </location>
</feature>
<feature type="signal peptide" evidence="2">
    <location>
        <begin position="1"/>
        <end position="30"/>
    </location>
</feature>
<evidence type="ECO:0000256" key="2">
    <source>
        <dbReference type="SAM" id="SignalP"/>
    </source>
</evidence>
<evidence type="ECO:0000256" key="1">
    <source>
        <dbReference type="SAM" id="MobiDB-lite"/>
    </source>
</evidence>
<name>A0A6M4H793_9PROT</name>
<sequence length="156" mass="16743">MVRRMGKETAMSRSFVITALLVALAGPALADYDAKMEAEEARQRKAAAAAEAKRKADYEKQRSAIEAKGMRKELGKEAEGKSDAEVKQIYNAKVKAQVDMAKQVQSGSAPPGSDAAKSDAQVKAMTGKSTKELQNMTPAEQAAFAKQMEKQYGGAK</sequence>
<keyword evidence="4" id="KW-1185">Reference proteome</keyword>
<accession>A0A6M4H793</accession>
<dbReference type="Proteomes" id="UP000503096">
    <property type="component" value="Chromosome"/>
</dbReference>
<evidence type="ECO:0000313" key="4">
    <source>
        <dbReference type="Proteomes" id="UP000503096"/>
    </source>
</evidence>
<dbReference type="InParanoid" id="A0A6M4H793"/>
<dbReference type="KEGG" id="upl:DSM104440_01861"/>
<dbReference type="AlphaFoldDB" id="A0A6M4H793"/>
<feature type="region of interest" description="Disordered" evidence="1">
    <location>
        <begin position="101"/>
        <end position="156"/>
    </location>
</feature>
<proteinExistence type="predicted"/>
<protein>
    <recommendedName>
        <fullName evidence="5">LTXXQ motif family protein</fullName>
    </recommendedName>
</protein>
<evidence type="ECO:0000313" key="3">
    <source>
        <dbReference type="EMBL" id="QJR15045.1"/>
    </source>
</evidence>